<name>A0A4S2MJF8_9PEZI</name>
<dbReference type="InParanoid" id="A0A4S2MJF8"/>
<protein>
    <submittedName>
        <fullName evidence="2">Uncharacterized protein</fullName>
    </submittedName>
</protein>
<feature type="region of interest" description="Disordered" evidence="1">
    <location>
        <begin position="76"/>
        <end position="119"/>
    </location>
</feature>
<evidence type="ECO:0000256" key="1">
    <source>
        <dbReference type="SAM" id="MobiDB-lite"/>
    </source>
</evidence>
<accession>A0A4S2MJF8</accession>
<dbReference type="EMBL" id="ML220161">
    <property type="protein sequence ID" value="TGZ76982.1"/>
    <property type="molecule type" value="Genomic_DNA"/>
</dbReference>
<organism evidence="2 3">
    <name type="scientific">Ascodesmis nigricans</name>
    <dbReference type="NCBI Taxonomy" id="341454"/>
    <lineage>
        <taxon>Eukaryota</taxon>
        <taxon>Fungi</taxon>
        <taxon>Dikarya</taxon>
        <taxon>Ascomycota</taxon>
        <taxon>Pezizomycotina</taxon>
        <taxon>Pezizomycetes</taxon>
        <taxon>Pezizales</taxon>
        <taxon>Ascodesmidaceae</taxon>
        <taxon>Ascodesmis</taxon>
    </lineage>
</organism>
<dbReference type="STRING" id="341454.A0A4S2MJF8"/>
<reference evidence="2 3" key="1">
    <citation type="submission" date="2019-04" db="EMBL/GenBank/DDBJ databases">
        <title>Comparative genomics and transcriptomics to analyze fruiting body development in filamentous ascomycetes.</title>
        <authorList>
            <consortium name="DOE Joint Genome Institute"/>
            <person name="Lutkenhaus R."/>
            <person name="Traeger S."/>
            <person name="Breuer J."/>
            <person name="Kuo A."/>
            <person name="Lipzen A."/>
            <person name="Pangilinan J."/>
            <person name="Dilworth D."/>
            <person name="Sandor L."/>
            <person name="Poggeler S."/>
            <person name="Barry K."/>
            <person name="Grigoriev I.V."/>
            <person name="Nowrousian M."/>
        </authorList>
    </citation>
    <scope>NUCLEOTIDE SEQUENCE [LARGE SCALE GENOMIC DNA]</scope>
    <source>
        <strain evidence="2 3">CBS 389.68</strain>
    </source>
</reference>
<dbReference type="Proteomes" id="UP000298138">
    <property type="component" value="Unassembled WGS sequence"/>
</dbReference>
<sequence length="281" mass="31155">MPMQWNDQADARLFANVLKLHVSKLDYPALARSMGSGVTAKAISHRISKIKDKARAYGQANSWAFEDGVDDYLNGPSLARPSHKNRSRNNNNSRGTEKSSYYDDGSDDSENEETKEKRKVRIKLEEEEWRRKVVGGWKGVMEAESDDERPIWVWRSRGKRGAGGGDGKGSGEIEMEKAGEGEMMEGIVIEGKLNTTTPMMTQDQGHQYSGAAIQVAPAPNIVYPVNMAPQNPPVQDHTAAQHAHPFPIDPQLQQHYSLQPPSIFTDPTAHLQRGGNGPHIM</sequence>
<gene>
    <name evidence="2" type="ORF">EX30DRAFT_374992</name>
</gene>
<dbReference type="OrthoDB" id="5418867at2759"/>
<keyword evidence="3" id="KW-1185">Reference proteome</keyword>
<dbReference type="AlphaFoldDB" id="A0A4S2MJF8"/>
<evidence type="ECO:0000313" key="3">
    <source>
        <dbReference type="Proteomes" id="UP000298138"/>
    </source>
</evidence>
<proteinExistence type="predicted"/>
<evidence type="ECO:0000313" key="2">
    <source>
        <dbReference type="EMBL" id="TGZ76982.1"/>
    </source>
</evidence>